<organism evidence="1">
    <name type="scientific">marine metagenome</name>
    <dbReference type="NCBI Taxonomy" id="408172"/>
    <lineage>
        <taxon>unclassified sequences</taxon>
        <taxon>metagenomes</taxon>
        <taxon>ecological metagenomes</taxon>
    </lineage>
</organism>
<dbReference type="AlphaFoldDB" id="A0A381XY87"/>
<accession>A0A381XY87</accession>
<name>A0A381XY87_9ZZZZ</name>
<sequence length="93" mass="10434">MSFDAKSIQSALQKAKRPELARILSGVWNISLTEYSGSLWETTAAPPPLEVELRQAFTTEFCRIGFTEEQAQKYSAELERTRVLQTATHLTAS</sequence>
<gene>
    <name evidence="1" type="ORF">METZ01_LOCUS122603</name>
</gene>
<evidence type="ECO:0000313" key="1">
    <source>
        <dbReference type="EMBL" id="SVA69749.1"/>
    </source>
</evidence>
<feature type="non-terminal residue" evidence="1">
    <location>
        <position position="93"/>
    </location>
</feature>
<dbReference type="EMBL" id="UINC01016822">
    <property type="protein sequence ID" value="SVA69749.1"/>
    <property type="molecule type" value="Genomic_DNA"/>
</dbReference>
<proteinExistence type="predicted"/>
<reference evidence="1" key="1">
    <citation type="submission" date="2018-05" db="EMBL/GenBank/DDBJ databases">
        <authorList>
            <person name="Lanie J.A."/>
            <person name="Ng W.-L."/>
            <person name="Kazmierczak K.M."/>
            <person name="Andrzejewski T.M."/>
            <person name="Davidsen T.M."/>
            <person name="Wayne K.J."/>
            <person name="Tettelin H."/>
            <person name="Glass J.I."/>
            <person name="Rusch D."/>
            <person name="Podicherti R."/>
            <person name="Tsui H.-C.T."/>
            <person name="Winkler M.E."/>
        </authorList>
    </citation>
    <scope>NUCLEOTIDE SEQUENCE</scope>
</reference>
<protein>
    <submittedName>
        <fullName evidence="1">Uncharacterized protein</fullName>
    </submittedName>
</protein>
<feature type="non-terminal residue" evidence="1">
    <location>
        <position position="1"/>
    </location>
</feature>